<dbReference type="RefSeq" id="WP_382341318.1">
    <property type="nucleotide sequence ID" value="NZ_JBHSAB010000004.1"/>
</dbReference>
<comment type="caution">
    <text evidence="1">The sequence shown here is derived from an EMBL/GenBank/DDBJ whole genome shotgun (WGS) entry which is preliminary data.</text>
</comment>
<accession>A0ABV8CDQ3</accession>
<keyword evidence="2" id="KW-1185">Reference proteome</keyword>
<dbReference type="Proteomes" id="UP001595758">
    <property type="component" value="Unassembled WGS sequence"/>
</dbReference>
<gene>
    <name evidence="1" type="ORF">ACFORL_03975</name>
</gene>
<dbReference type="EMBL" id="JBHSAB010000004">
    <property type="protein sequence ID" value="MFC3908232.1"/>
    <property type="molecule type" value="Genomic_DNA"/>
</dbReference>
<evidence type="ECO:0008006" key="3">
    <source>
        <dbReference type="Google" id="ProtNLM"/>
    </source>
</evidence>
<name>A0ABV8CDQ3_9GAMM</name>
<proteinExistence type="predicted"/>
<protein>
    <recommendedName>
        <fullName evidence="3">Oxidoreductase</fullName>
    </recommendedName>
</protein>
<reference evidence="2" key="1">
    <citation type="journal article" date="2019" name="Int. J. Syst. Evol. Microbiol.">
        <title>The Global Catalogue of Microorganisms (GCM) 10K type strain sequencing project: providing services to taxonomists for standard genome sequencing and annotation.</title>
        <authorList>
            <consortium name="The Broad Institute Genomics Platform"/>
            <consortium name="The Broad Institute Genome Sequencing Center for Infectious Disease"/>
            <person name="Wu L."/>
            <person name="Ma J."/>
        </authorList>
    </citation>
    <scope>NUCLEOTIDE SEQUENCE [LARGE SCALE GENOMIC DNA]</scope>
    <source>
        <strain evidence="2">CCUG 59858</strain>
    </source>
</reference>
<evidence type="ECO:0000313" key="1">
    <source>
        <dbReference type="EMBL" id="MFC3908232.1"/>
    </source>
</evidence>
<organism evidence="1 2">
    <name type="scientific">Legionella dresdenensis</name>
    <dbReference type="NCBI Taxonomy" id="450200"/>
    <lineage>
        <taxon>Bacteria</taxon>
        <taxon>Pseudomonadati</taxon>
        <taxon>Pseudomonadota</taxon>
        <taxon>Gammaproteobacteria</taxon>
        <taxon>Legionellales</taxon>
        <taxon>Legionellaceae</taxon>
        <taxon>Legionella</taxon>
    </lineage>
</organism>
<evidence type="ECO:0000313" key="2">
    <source>
        <dbReference type="Proteomes" id="UP001595758"/>
    </source>
</evidence>
<sequence>MPNRTIVRVEEGTQVSNDVYEKIKEIMGTPELIKEEYPIAPDLEKSYTDRIQILRESLQFIIDNFPRKRGALSDNDFNRYLGWIDRFLPLEKQQTLEYYQQRLFDYNVMVLGLLINNWDLPHKKNKETPTTQAIEWLNRAEQFVLLQKGRDNLATLSEISFTNAENKQEKKLVLQVDKILNPCTADALKELKTIQNKEKKSSIPNQVPDWFNELTVFQKMFLYHFESKSQGKTDIVSFAQMLLYHFKEMSRKPEFAQIVIDIHSGKKPKNYAQYNEYERFLIDYLIDEKYINRDCTLEASIISNLEELKQKLSDMDESYFEGNESPRRAISRLPVWYLLLQPFEQKMLKAALDKIDLDKPIAVSSRLRILPVLANATGHVMYVVEYDGRIIFQTDVRLRASHLASRDILDLPGLINTLYTERNINSILALSEGKDLLIQTLISPIGTEGVAADIAKMFIPDVKLDRELRKQIAKIKEKQEGRSEKLFFTNHPQNMAALVYRTESNDPECNAFLNHAKSHLAKLEGLLISDQTGELEKTKKYIEDLSVLINEYDLVLHHLKQSSSKIIQAVKSVIVDPVIDPLIDYQYQRELQLSSLESLLIHYIEGSSFGCCVSAKDRKGLEFLHTNAMFIHRLFSGRWPSWNDEGSARQSFDNLFADLYTTWHAQEIAGQNAKGANGIKTPDGYLRKSTIDAINSRTKSKLESKTGRKTGPVDIAKIDEYIASNNEIKDIKGKLIGSKTTVKMKKVDCQKESAFMPALLKMNAASMATLASLFKSIATNWSEHKMGIKYLRTAAFPGGIRQMKGQLHKNDAEIVNDFLKIIADHIDKNTGKRKPETTHFYGLIKRVSEILTGSRNEDKGKDIETLLQEPIAGLESLSNKLIARKREAGAEPFIPKSVSAPSLS</sequence>